<organism evidence="1 2">
    <name type="scientific">Trichinella nativa</name>
    <dbReference type="NCBI Taxonomy" id="6335"/>
    <lineage>
        <taxon>Eukaryota</taxon>
        <taxon>Metazoa</taxon>
        <taxon>Ecdysozoa</taxon>
        <taxon>Nematoda</taxon>
        <taxon>Enoplea</taxon>
        <taxon>Dorylaimia</taxon>
        <taxon>Trichinellida</taxon>
        <taxon>Trichinellidae</taxon>
        <taxon>Trichinella</taxon>
    </lineage>
</organism>
<dbReference type="EMBL" id="JYDW01000210">
    <property type="protein sequence ID" value="KRZ51904.1"/>
    <property type="molecule type" value="Genomic_DNA"/>
</dbReference>
<sequence length="121" mass="14048">MNNKTRLVLVKKNFLNLLSSIRFRHCVPNGKWVLDADYRRPNGCLLMFSYVGATAKRVHIEQDVRFNPQAVGELNDARVVWIRLMERRAVMKHYKNLWLVVAQELSVSTLKKSVKISSHSP</sequence>
<protein>
    <submittedName>
        <fullName evidence="1">Uncharacterized protein</fullName>
    </submittedName>
</protein>
<proteinExistence type="predicted"/>
<gene>
    <name evidence="1" type="ORF">T02_3896</name>
</gene>
<name>A0A0V1KX50_9BILA</name>
<accession>A0A0V1KX50</accession>
<dbReference type="AlphaFoldDB" id="A0A0V1KX50"/>
<dbReference type="Proteomes" id="UP000054721">
    <property type="component" value="Unassembled WGS sequence"/>
</dbReference>
<keyword evidence="2" id="KW-1185">Reference proteome</keyword>
<reference evidence="1 2" key="1">
    <citation type="submission" date="2015-05" db="EMBL/GenBank/DDBJ databases">
        <title>Evolution of Trichinella species and genotypes.</title>
        <authorList>
            <person name="Korhonen P.K."/>
            <person name="Edoardo P."/>
            <person name="Giuseppe L.R."/>
            <person name="Gasser R.B."/>
        </authorList>
    </citation>
    <scope>NUCLEOTIDE SEQUENCE [LARGE SCALE GENOMIC DNA]</scope>
    <source>
        <strain evidence="1">ISS10</strain>
    </source>
</reference>
<evidence type="ECO:0000313" key="1">
    <source>
        <dbReference type="EMBL" id="KRZ51904.1"/>
    </source>
</evidence>
<comment type="caution">
    <text evidence="1">The sequence shown here is derived from an EMBL/GenBank/DDBJ whole genome shotgun (WGS) entry which is preliminary data.</text>
</comment>
<dbReference type="OrthoDB" id="10607415at2759"/>
<evidence type="ECO:0000313" key="2">
    <source>
        <dbReference type="Proteomes" id="UP000054721"/>
    </source>
</evidence>